<dbReference type="EMBL" id="MIGY01000001">
    <property type="protein sequence ID" value="PPU09226.1"/>
    <property type="molecule type" value="Genomic_DNA"/>
</dbReference>
<evidence type="ECO:0000313" key="7">
    <source>
        <dbReference type="Proteomes" id="UP000239204"/>
    </source>
</evidence>
<dbReference type="Proteomes" id="UP000239204">
    <property type="component" value="Unassembled WGS sequence"/>
</dbReference>
<evidence type="ECO:0000256" key="1">
    <source>
        <dbReference type="ARBA" id="ARBA00006538"/>
    </source>
</evidence>
<dbReference type="Gene3D" id="2.60.40.2240">
    <property type="entry name" value="Acyl-CoA thioester hydrolase/BAAT N-terminal domain"/>
    <property type="match status" value="1"/>
</dbReference>
<dbReference type="PANTHER" id="PTHR10824:SF4">
    <property type="entry name" value="ACYL-COENZYME A THIOESTERASE 1-LIKE"/>
    <property type="match status" value="1"/>
</dbReference>
<dbReference type="AlphaFoldDB" id="A0A2S7AH39"/>
<dbReference type="GO" id="GO:0006637">
    <property type="term" value="P:acyl-CoA metabolic process"/>
    <property type="evidence" value="ECO:0007669"/>
    <property type="project" value="InterPro"/>
</dbReference>
<sequence length="453" mass="48709">MLVCPFSGRPDMRRLALLLLLLACAHANAATLHVSSLDSQADAPLGVHVSGMRPTELVELRLAMKDAKGIIWRSSAVYRADLDGMVDPAITAAEAGSYMGIDQTGLFWSMQPEGPPRPLPFPIQRRPGDLRFSPAEFTLDVVSGGRVVDTVKLRRWIDGKDVCAFPVTSDGLVANVYAPQGALVDGRRHPTVITLGGSEGGIESANMYAAWLASHGFVAMSVAYYRMPGLPKDLVRVPIDPVSMGVTWLQDQSYVDPSGIGVLGGSWGGTIAMAAASHDPRLRAVVSFVGSPAPFRGIQRDVAPADFRAVNKPGLTFKGKDLPFLPYREDASWLDEKEAEIQSTLKAALLPIEKINGPLMLVAAGDDRLGLSGEMAAVAQRYLARHAHGTHDQIMYFSDAGHLISPLWQPTTHRHDLGPHLQVGGTPEGYARADRESGAAVIEFLRSALGNTR</sequence>
<protein>
    <recommendedName>
        <fullName evidence="8">Acyl-CoA thioester hydrolase</fullName>
    </recommendedName>
</protein>
<keyword evidence="3" id="KW-0732">Signal</keyword>
<dbReference type="GO" id="GO:0006631">
    <property type="term" value="P:fatty acid metabolic process"/>
    <property type="evidence" value="ECO:0007669"/>
    <property type="project" value="TreeGrafter"/>
</dbReference>
<feature type="active site" description="Charge relay system" evidence="2">
    <location>
        <position position="402"/>
    </location>
</feature>
<proteinExistence type="inferred from homology"/>
<feature type="domain" description="BAAT/Acyl-CoA thioester hydrolase C-terminal" evidence="5">
    <location>
        <begin position="245"/>
        <end position="450"/>
    </location>
</feature>
<evidence type="ECO:0000256" key="3">
    <source>
        <dbReference type="SAM" id="SignalP"/>
    </source>
</evidence>
<accession>A0A2S7AH39</accession>
<evidence type="ECO:0000259" key="5">
    <source>
        <dbReference type="Pfam" id="PF08840"/>
    </source>
</evidence>
<comment type="similarity">
    <text evidence="1">Belongs to the C/M/P thioester hydrolase family.</text>
</comment>
<dbReference type="InterPro" id="IPR016662">
    <property type="entry name" value="Acyl-CoA_thioEstase_long-chain"/>
</dbReference>
<feature type="chain" id="PRO_5015561860" description="Acyl-CoA thioester hydrolase" evidence="3">
    <location>
        <begin position="30"/>
        <end position="453"/>
    </location>
</feature>
<dbReference type="InterPro" id="IPR014940">
    <property type="entry name" value="BAAT_C"/>
</dbReference>
<organism evidence="6 7">
    <name type="scientific">Xanthomonas arboricola</name>
    <dbReference type="NCBI Taxonomy" id="56448"/>
    <lineage>
        <taxon>Bacteria</taxon>
        <taxon>Pseudomonadati</taxon>
        <taxon>Pseudomonadota</taxon>
        <taxon>Gammaproteobacteria</taxon>
        <taxon>Lysobacterales</taxon>
        <taxon>Lysobacteraceae</taxon>
        <taxon>Xanthomonas</taxon>
    </lineage>
</organism>
<comment type="caution">
    <text evidence="6">The sequence shown here is derived from an EMBL/GenBank/DDBJ whole genome shotgun (WGS) entry which is preliminary data.</text>
</comment>
<feature type="signal peptide" evidence="3">
    <location>
        <begin position="1"/>
        <end position="29"/>
    </location>
</feature>
<dbReference type="SUPFAM" id="SSF53474">
    <property type="entry name" value="alpha/beta-Hydrolases"/>
    <property type="match status" value="1"/>
</dbReference>
<dbReference type="InterPro" id="IPR042490">
    <property type="entry name" value="Thio_Ohase/BAAT_N"/>
</dbReference>
<evidence type="ECO:0000259" key="4">
    <source>
        <dbReference type="Pfam" id="PF04775"/>
    </source>
</evidence>
<evidence type="ECO:0000256" key="2">
    <source>
        <dbReference type="PIRSR" id="PIRSR016521-1"/>
    </source>
</evidence>
<feature type="domain" description="Acyl-CoA thioester hydrolase/bile acid-CoA amino acid N-acetyltransferase" evidence="4">
    <location>
        <begin position="42"/>
        <end position="168"/>
    </location>
</feature>
<dbReference type="Gene3D" id="3.40.50.1820">
    <property type="entry name" value="alpha/beta hydrolase"/>
    <property type="match status" value="1"/>
</dbReference>
<gene>
    <name evidence="6" type="ORF">XarjCFBP7645_02590</name>
</gene>
<feature type="active site" description="Charge relay system" evidence="2">
    <location>
        <position position="367"/>
    </location>
</feature>
<dbReference type="PIRSF" id="PIRSF016521">
    <property type="entry name" value="Acyl-CoA_hydro"/>
    <property type="match status" value="1"/>
</dbReference>
<dbReference type="Pfam" id="PF08840">
    <property type="entry name" value="BAAT_C"/>
    <property type="match status" value="1"/>
</dbReference>
<feature type="active site" description="Charge relay system" evidence="2">
    <location>
        <position position="266"/>
    </location>
</feature>
<dbReference type="InterPro" id="IPR029058">
    <property type="entry name" value="AB_hydrolase_fold"/>
</dbReference>
<dbReference type="Pfam" id="PF04775">
    <property type="entry name" value="Bile_Hydr_Trans"/>
    <property type="match status" value="1"/>
</dbReference>
<name>A0A2S7AH39_9XANT</name>
<dbReference type="InterPro" id="IPR006862">
    <property type="entry name" value="Thio_Ohase/aa_AcTrfase"/>
</dbReference>
<evidence type="ECO:0000313" key="6">
    <source>
        <dbReference type="EMBL" id="PPU09226.1"/>
    </source>
</evidence>
<evidence type="ECO:0008006" key="8">
    <source>
        <dbReference type="Google" id="ProtNLM"/>
    </source>
</evidence>
<dbReference type="GO" id="GO:0047617">
    <property type="term" value="F:fatty acyl-CoA hydrolase activity"/>
    <property type="evidence" value="ECO:0007669"/>
    <property type="project" value="TreeGrafter"/>
</dbReference>
<reference evidence="6 7" key="1">
    <citation type="submission" date="2016-08" db="EMBL/GenBank/DDBJ databases">
        <title>Evolution of the type three secretion system and type three effector repertoires in Xanthomonas.</title>
        <authorList>
            <person name="Merda D."/>
            <person name="Briand M."/>
            <person name="Bosis E."/>
            <person name="Rousseau C."/>
            <person name="Portier P."/>
            <person name="Jacques M.-A."/>
            <person name="Fischer-Le Saux M."/>
        </authorList>
    </citation>
    <scope>NUCLEOTIDE SEQUENCE [LARGE SCALE GENOMIC DNA]</scope>
    <source>
        <strain evidence="6 7">CFBP 7645</strain>
    </source>
</reference>
<dbReference type="PANTHER" id="PTHR10824">
    <property type="entry name" value="ACYL-COENZYME A THIOESTERASE-RELATED"/>
    <property type="match status" value="1"/>
</dbReference>